<sequence length="194" mass="22488">MEQSNVSKHHRVFKDDREIVETYQVKKDYQLKATKGSVDGKCERLHKSFRDDGFLLLEAINKNSLATLKTLIEINKPMKNFIVMRKEKEENSGNGAGAILPHIHTHHDGYRTRELGAFEHGLLDGDMFLQLSDEKVYKMDKKLFNPIWYAMASQLHQLFEYIVASDSAARSDSYLSCVYLDILSKRRRVLLKTH</sequence>
<dbReference type="AlphaFoldDB" id="A0A1A9VW01"/>
<dbReference type="VEuPathDB" id="VectorBase:GAUT049403"/>
<organism evidence="1 2">
    <name type="scientific">Glossina austeni</name>
    <name type="common">Savannah tsetse fly</name>
    <dbReference type="NCBI Taxonomy" id="7395"/>
    <lineage>
        <taxon>Eukaryota</taxon>
        <taxon>Metazoa</taxon>
        <taxon>Ecdysozoa</taxon>
        <taxon>Arthropoda</taxon>
        <taxon>Hexapoda</taxon>
        <taxon>Insecta</taxon>
        <taxon>Pterygota</taxon>
        <taxon>Neoptera</taxon>
        <taxon>Endopterygota</taxon>
        <taxon>Diptera</taxon>
        <taxon>Brachycera</taxon>
        <taxon>Muscomorpha</taxon>
        <taxon>Hippoboscoidea</taxon>
        <taxon>Glossinidae</taxon>
        <taxon>Glossina</taxon>
    </lineage>
</organism>
<dbReference type="EnsemblMetazoa" id="GAUT049403-RA">
    <property type="protein sequence ID" value="GAUT049403-PA"/>
    <property type="gene ID" value="GAUT049403"/>
</dbReference>
<evidence type="ECO:0000313" key="2">
    <source>
        <dbReference type="Proteomes" id="UP000078200"/>
    </source>
</evidence>
<proteinExistence type="predicted"/>
<dbReference type="Proteomes" id="UP000078200">
    <property type="component" value="Unassembled WGS sequence"/>
</dbReference>
<name>A0A1A9VW01_GLOAU</name>
<accession>A0A1A9VW01</accession>
<dbReference type="STRING" id="7395.A0A1A9VW01"/>
<evidence type="ECO:0000313" key="1">
    <source>
        <dbReference type="EnsemblMetazoa" id="GAUT049403-PA"/>
    </source>
</evidence>
<protein>
    <submittedName>
        <fullName evidence="1">Uncharacterized protein</fullName>
    </submittedName>
</protein>
<keyword evidence="2" id="KW-1185">Reference proteome</keyword>
<reference evidence="1" key="1">
    <citation type="submission" date="2020-05" db="UniProtKB">
        <authorList>
            <consortium name="EnsemblMetazoa"/>
        </authorList>
    </citation>
    <scope>IDENTIFICATION</scope>
    <source>
        <strain evidence="1">TTRI</strain>
    </source>
</reference>